<dbReference type="GO" id="GO:0004601">
    <property type="term" value="F:peroxidase activity"/>
    <property type="evidence" value="ECO:0007669"/>
    <property type="project" value="UniProtKB-KW"/>
</dbReference>
<protein>
    <submittedName>
        <fullName evidence="10">Heme-thiolate peroxidase</fullName>
        <ecNumber evidence="10">1.11.2.1</ecNumber>
    </submittedName>
</protein>
<name>A0AAD5UVC7_9APHY</name>
<sequence length="332" mass="36801">MPFAETSMRRAIDILFIVKAIVFVLFIVIYDVILTLLNVVFPKRLPIAVVPPGSPGAGGIWPPYLPPRKTDSRCSCPALNALANHGIIPRDGKNLTFAQMTDVIRTTYNFSMSFCLFTHNAFGVIFKRDYKTGTFQLSDVDVHNAVEHDASFSREDSHFVKDQGAPSASRIRGKVLPAATGAGNELVVKDLSNILGNMRADSKETNPEYTQALQHRLIGSGNASNLLTVFGGRVDDLRTFLVEERFPPGWQPRIRERFGFTLLKFFPLVLKIELGVPKAGKSGVKRVNLDEESAIKETQMRCATPMMTMLHSVHDALPDSEKTKIVDDLVTI</sequence>
<organism evidence="10 11">
    <name type="scientific">Meripilus lineatus</name>
    <dbReference type="NCBI Taxonomy" id="2056292"/>
    <lineage>
        <taxon>Eukaryota</taxon>
        <taxon>Fungi</taxon>
        <taxon>Dikarya</taxon>
        <taxon>Basidiomycota</taxon>
        <taxon>Agaricomycotina</taxon>
        <taxon>Agaricomycetes</taxon>
        <taxon>Polyporales</taxon>
        <taxon>Meripilaceae</taxon>
        <taxon>Meripilus</taxon>
    </lineage>
</organism>
<evidence type="ECO:0000256" key="3">
    <source>
        <dbReference type="ARBA" id="ARBA00022617"/>
    </source>
</evidence>
<comment type="cofactor">
    <cofactor evidence="1">
        <name>heme b</name>
        <dbReference type="ChEBI" id="CHEBI:60344"/>
    </cofactor>
</comment>
<keyword evidence="8" id="KW-1133">Transmembrane helix</keyword>
<dbReference type="PANTHER" id="PTHR33577">
    <property type="entry name" value="STERIGMATOCYSTIN BIOSYNTHESIS PEROXIDASE STCC-RELATED"/>
    <property type="match status" value="1"/>
</dbReference>
<dbReference type="Proteomes" id="UP001212997">
    <property type="component" value="Unassembled WGS sequence"/>
</dbReference>
<dbReference type="InterPro" id="IPR000028">
    <property type="entry name" value="Chloroperoxidase"/>
</dbReference>
<keyword evidence="8" id="KW-0812">Transmembrane</keyword>
<keyword evidence="5 10" id="KW-0560">Oxidoreductase</keyword>
<evidence type="ECO:0000256" key="1">
    <source>
        <dbReference type="ARBA" id="ARBA00001970"/>
    </source>
</evidence>
<evidence type="ECO:0000256" key="5">
    <source>
        <dbReference type="ARBA" id="ARBA00023002"/>
    </source>
</evidence>
<keyword evidence="2 10" id="KW-0575">Peroxidase</keyword>
<evidence type="ECO:0000256" key="7">
    <source>
        <dbReference type="ARBA" id="ARBA00025795"/>
    </source>
</evidence>
<dbReference type="Gene3D" id="1.10.489.10">
    <property type="entry name" value="Chloroperoxidase-like"/>
    <property type="match status" value="1"/>
</dbReference>
<evidence type="ECO:0000313" key="11">
    <source>
        <dbReference type="Proteomes" id="UP001212997"/>
    </source>
</evidence>
<keyword evidence="8" id="KW-0472">Membrane</keyword>
<dbReference type="PANTHER" id="PTHR33577:SF18">
    <property type="entry name" value="HEME HALOPEROXIDASE FAMILY PROFILE DOMAIN-CONTAINING PROTEIN"/>
    <property type="match status" value="1"/>
</dbReference>
<dbReference type="Pfam" id="PF01328">
    <property type="entry name" value="Peroxidase_2"/>
    <property type="match status" value="1"/>
</dbReference>
<dbReference type="AlphaFoldDB" id="A0AAD5UVC7"/>
<evidence type="ECO:0000256" key="8">
    <source>
        <dbReference type="SAM" id="Phobius"/>
    </source>
</evidence>
<dbReference type="SUPFAM" id="SSF47571">
    <property type="entry name" value="Cloroperoxidase"/>
    <property type="match status" value="1"/>
</dbReference>
<keyword evidence="6" id="KW-0408">Iron</keyword>
<dbReference type="GO" id="GO:0046872">
    <property type="term" value="F:metal ion binding"/>
    <property type="evidence" value="ECO:0007669"/>
    <property type="project" value="UniProtKB-KW"/>
</dbReference>
<evidence type="ECO:0000256" key="4">
    <source>
        <dbReference type="ARBA" id="ARBA00022723"/>
    </source>
</evidence>
<comment type="caution">
    <text evidence="10">The sequence shown here is derived from an EMBL/GenBank/DDBJ whole genome shotgun (WGS) entry which is preliminary data.</text>
</comment>
<feature type="transmembrane region" description="Helical" evidence="8">
    <location>
        <begin position="12"/>
        <end position="37"/>
    </location>
</feature>
<comment type="similarity">
    <text evidence="7">Belongs to the chloroperoxidase family.</text>
</comment>
<reference evidence="10" key="1">
    <citation type="submission" date="2022-07" db="EMBL/GenBank/DDBJ databases">
        <title>Genome Sequence of Physisporinus lineatus.</title>
        <authorList>
            <person name="Buettner E."/>
        </authorList>
    </citation>
    <scope>NUCLEOTIDE SEQUENCE</scope>
    <source>
        <strain evidence="10">VT162</strain>
    </source>
</reference>
<evidence type="ECO:0000313" key="10">
    <source>
        <dbReference type="EMBL" id="KAJ3478837.1"/>
    </source>
</evidence>
<gene>
    <name evidence="10" type="ORF">NLI96_g9482</name>
</gene>
<dbReference type="InterPro" id="IPR036851">
    <property type="entry name" value="Chloroperoxidase-like_sf"/>
</dbReference>
<dbReference type="PROSITE" id="PS51405">
    <property type="entry name" value="HEME_HALOPEROXIDASE"/>
    <property type="match status" value="1"/>
</dbReference>
<keyword evidence="4" id="KW-0479">Metal-binding</keyword>
<keyword evidence="3" id="KW-0349">Heme</keyword>
<keyword evidence="11" id="KW-1185">Reference proteome</keyword>
<proteinExistence type="inferred from homology"/>
<evidence type="ECO:0000259" key="9">
    <source>
        <dbReference type="PROSITE" id="PS51405"/>
    </source>
</evidence>
<evidence type="ECO:0000256" key="2">
    <source>
        <dbReference type="ARBA" id="ARBA00022559"/>
    </source>
</evidence>
<dbReference type="EC" id="1.11.2.1" evidence="10"/>
<feature type="domain" description="Heme haloperoxidase family profile" evidence="9">
    <location>
        <begin position="60"/>
        <end position="270"/>
    </location>
</feature>
<dbReference type="EMBL" id="JANAWD010000481">
    <property type="protein sequence ID" value="KAJ3478837.1"/>
    <property type="molecule type" value="Genomic_DNA"/>
</dbReference>
<accession>A0AAD5UVC7</accession>
<evidence type="ECO:0000256" key="6">
    <source>
        <dbReference type="ARBA" id="ARBA00023004"/>
    </source>
</evidence>